<feature type="non-terminal residue" evidence="2">
    <location>
        <position position="1"/>
    </location>
</feature>
<feature type="region of interest" description="Disordered" evidence="1">
    <location>
        <begin position="1"/>
        <end position="31"/>
    </location>
</feature>
<evidence type="ECO:0000313" key="2">
    <source>
        <dbReference type="EMBL" id="OLZ50224.1"/>
    </source>
</evidence>
<name>A0ABX3FSN3_9ACTN</name>
<keyword evidence="3" id="KW-1185">Reference proteome</keyword>
<organism evidence="2 3">
    <name type="scientific">Streptomyces amritsarensis</name>
    <dbReference type="NCBI Taxonomy" id="681158"/>
    <lineage>
        <taxon>Bacteria</taxon>
        <taxon>Bacillati</taxon>
        <taxon>Actinomycetota</taxon>
        <taxon>Actinomycetes</taxon>
        <taxon>Kitasatosporales</taxon>
        <taxon>Streptomycetaceae</taxon>
        <taxon>Streptomyces</taxon>
    </lineage>
</organism>
<dbReference type="Proteomes" id="UP000187151">
    <property type="component" value="Unassembled WGS sequence"/>
</dbReference>
<evidence type="ECO:0000256" key="1">
    <source>
        <dbReference type="SAM" id="MobiDB-lite"/>
    </source>
</evidence>
<accession>A0ABX3FSN3</accession>
<proteinExistence type="predicted"/>
<gene>
    <name evidence="2" type="ORF">AVW11_32560</name>
</gene>
<evidence type="ECO:0000313" key="3">
    <source>
        <dbReference type="Proteomes" id="UP000187151"/>
    </source>
</evidence>
<reference evidence="2 3" key="1">
    <citation type="submission" date="2016-01" db="EMBL/GenBank/DDBJ databases">
        <title>Streptomyces amritsarensis strain MTCC 11845 genome sequencing and assembly.</title>
        <authorList>
            <person name="Sharma D."/>
            <person name="Nair G.R."/>
            <person name="Kaur G."/>
            <person name="Manhas R.K."/>
            <person name="Mayilraj S."/>
        </authorList>
    </citation>
    <scope>NUCLEOTIDE SEQUENCE [LARGE SCALE GENOMIC DNA]</scope>
    <source>
        <strain evidence="2 3">MTCC 11845</strain>
    </source>
</reference>
<feature type="region of interest" description="Disordered" evidence="1">
    <location>
        <begin position="58"/>
        <end position="113"/>
    </location>
</feature>
<sequence>PRPDRPARRGPIGGRSPDRPGRLGEAGLPEGPVWLRTAPYGGYGRLRGIRRLRGLRPFPGSERRIGRSLPGGPGRLGVSGLPGGPVRLGGTGPRGGYNRLGRGGVGARPSRFA</sequence>
<feature type="compositionally biased region" description="Gly residues" evidence="1">
    <location>
        <begin position="69"/>
        <end position="95"/>
    </location>
</feature>
<dbReference type="EMBL" id="MQUR01000127">
    <property type="protein sequence ID" value="OLZ50224.1"/>
    <property type="molecule type" value="Genomic_DNA"/>
</dbReference>
<protein>
    <submittedName>
        <fullName evidence="2">Uncharacterized protein</fullName>
    </submittedName>
</protein>
<comment type="caution">
    <text evidence="2">The sequence shown here is derived from an EMBL/GenBank/DDBJ whole genome shotgun (WGS) entry which is preliminary data.</text>
</comment>